<protein>
    <recommendedName>
        <fullName evidence="4">DUF5673 domain-containing protein</fullName>
    </recommendedName>
</protein>
<evidence type="ECO:0000313" key="3">
    <source>
        <dbReference type="Proteomes" id="UP000179686"/>
    </source>
</evidence>
<organism evidence="2 3">
    <name type="scientific">Candidatus Nomurabacteria bacterium RIFCSPHIGHO2_02_FULL_38_15</name>
    <dbReference type="NCBI Taxonomy" id="1801752"/>
    <lineage>
        <taxon>Bacteria</taxon>
        <taxon>Candidatus Nomuraibacteriota</taxon>
    </lineage>
</organism>
<name>A0A1F6VQ47_9BACT</name>
<feature type="transmembrane region" description="Helical" evidence="1">
    <location>
        <begin position="9"/>
        <end position="29"/>
    </location>
</feature>
<keyword evidence="1" id="KW-1133">Transmembrane helix</keyword>
<accession>A0A1F6VQ47</accession>
<keyword evidence="1" id="KW-0812">Transmembrane</keyword>
<evidence type="ECO:0008006" key="4">
    <source>
        <dbReference type="Google" id="ProtNLM"/>
    </source>
</evidence>
<proteinExistence type="predicted"/>
<keyword evidence="1" id="KW-0472">Membrane</keyword>
<reference evidence="2 3" key="1">
    <citation type="journal article" date="2016" name="Nat. Commun.">
        <title>Thousands of microbial genomes shed light on interconnected biogeochemical processes in an aquifer system.</title>
        <authorList>
            <person name="Anantharaman K."/>
            <person name="Brown C.T."/>
            <person name="Hug L.A."/>
            <person name="Sharon I."/>
            <person name="Castelle C.J."/>
            <person name="Probst A.J."/>
            <person name="Thomas B.C."/>
            <person name="Singh A."/>
            <person name="Wilkins M.J."/>
            <person name="Karaoz U."/>
            <person name="Brodie E.L."/>
            <person name="Williams K.H."/>
            <person name="Hubbard S.S."/>
            <person name="Banfield J.F."/>
        </authorList>
    </citation>
    <scope>NUCLEOTIDE SEQUENCE [LARGE SCALE GENOMIC DNA]</scope>
</reference>
<dbReference type="EMBL" id="MFUC01000025">
    <property type="protein sequence ID" value="OGI71692.1"/>
    <property type="molecule type" value="Genomic_DNA"/>
</dbReference>
<comment type="caution">
    <text evidence="2">The sequence shown here is derived from an EMBL/GenBank/DDBJ whole genome shotgun (WGS) entry which is preliminary data.</text>
</comment>
<dbReference type="Proteomes" id="UP000179686">
    <property type="component" value="Unassembled WGS sequence"/>
</dbReference>
<gene>
    <name evidence="2" type="ORF">A3J61_02490</name>
</gene>
<dbReference type="AlphaFoldDB" id="A0A1F6VQ47"/>
<sequence length="163" mass="18990">MTPYKHTQIGYLMLVATLAVLVIFVWSYITARAEPVSYYSGTNFAITFIMVLIVFTLASFTTLTVAINEKYLRIKFGYGIFKKKFLLEEITSARSVKNHWYYGWGIRLWLWPKMWIYNVSGLDTVEITMRNGKIYRIGTDVSRELEVEVNKYLNNITKLGKSN</sequence>
<dbReference type="STRING" id="1801752.A3J61_02490"/>
<evidence type="ECO:0000313" key="2">
    <source>
        <dbReference type="EMBL" id="OGI71692.1"/>
    </source>
</evidence>
<feature type="transmembrane region" description="Helical" evidence="1">
    <location>
        <begin position="44"/>
        <end position="67"/>
    </location>
</feature>
<evidence type="ECO:0000256" key="1">
    <source>
        <dbReference type="SAM" id="Phobius"/>
    </source>
</evidence>